<sequence>MDASSRARVQIKSARHQASSGSAAASFRGEAPINNISEPQLESDLEHKSAVVIQTQWHALVTSAAYEERQEARVSAGKQEPPPPSKLKLGFSRCAAKQQRVFVRPVSRKPSSVNQANKLKSMRSATSPFDASGPIAPTTYVMLLFLREDTFSGVAGDELASQVRAARSAGVQLVLVHDLTSCAFDTVIENTPRDLLESGLYSDVAIDFVLGRHEVVSTAYFAKKLGAQPKARPVGMSMDRPLSSLAAARCTSWPSSPRPSIYGRRVSGRRPPTQHSADISGHGARLSSTRDESPC</sequence>
<reference evidence="2" key="1">
    <citation type="submission" date="2021-01" db="EMBL/GenBank/DDBJ databases">
        <authorList>
            <person name="Corre E."/>
            <person name="Pelletier E."/>
            <person name="Niang G."/>
            <person name="Scheremetjew M."/>
            <person name="Finn R."/>
            <person name="Kale V."/>
            <person name="Holt S."/>
            <person name="Cochrane G."/>
            <person name="Meng A."/>
            <person name="Brown T."/>
            <person name="Cohen L."/>
        </authorList>
    </citation>
    <scope>NUCLEOTIDE SEQUENCE</scope>
    <source>
        <strain evidence="2">CCMP645</strain>
    </source>
</reference>
<dbReference type="AlphaFoldDB" id="A0A7S4BYU2"/>
<name>A0A7S4BYU2_CHRCT</name>
<dbReference type="EMBL" id="HBIZ01053548">
    <property type="protein sequence ID" value="CAE0781583.1"/>
    <property type="molecule type" value="Transcribed_RNA"/>
</dbReference>
<feature type="region of interest" description="Disordered" evidence="1">
    <location>
        <begin position="249"/>
        <end position="295"/>
    </location>
</feature>
<feature type="region of interest" description="Disordered" evidence="1">
    <location>
        <begin position="1"/>
        <end position="31"/>
    </location>
</feature>
<feature type="compositionally biased region" description="Low complexity" evidence="1">
    <location>
        <begin position="16"/>
        <end position="26"/>
    </location>
</feature>
<proteinExistence type="predicted"/>
<accession>A0A7S4BYU2</accession>
<organism evidence="2">
    <name type="scientific">Chrysotila carterae</name>
    <name type="common">Marine alga</name>
    <name type="synonym">Syracosphaera carterae</name>
    <dbReference type="NCBI Taxonomy" id="13221"/>
    <lineage>
        <taxon>Eukaryota</taxon>
        <taxon>Haptista</taxon>
        <taxon>Haptophyta</taxon>
        <taxon>Prymnesiophyceae</taxon>
        <taxon>Isochrysidales</taxon>
        <taxon>Isochrysidaceae</taxon>
        <taxon>Chrysotila</taxon>
    </lineage>
</organism>
<gene>
    <name evidence="2" type="ORF">PCAR00345_LOCUS34247</name>
</gene>
<protein>
    <submittedName>
        <fullName evidence="2">Uncharacterized protein</fullName>
    </submittedName>
</protein>
<evidence type="ECO:0000256" key="1">
    <source>
        <dbReference type="SAM" id="MobiDB-lite"/>
    </source>
</evidence>
<evidence type="ECO:0000313" key="2">
    <source>
        <dbReference type="EMBL" id="CAE0781583.1"/>
    </source>
</evidence>